<evidence type="ECO:0000256" key="7">
    <source>
        <dbReference type="ARBA" id="ARBA00023015"/>
    </source>
</evidence>
<evidence type="ECO:0000256" key="3">
    <source>
        <dbReference type="ARBA" id="ARBA00019365"/>
    </source>
</evidence>
<dbReference type="PANTHER" id="PTHR30126">
    <property type="entry name" value="HTH-TYPE TRANSCRIPTIONAL REGULATOR"/>
    <property type="match status" value="1"/>
</dbReference>
<evidence type="ECO:0000256" key="11">
    <source>
        <dbReference type="ARBA" id="ARBA00023167"/>
    </source>
</evidence>
<proteinExistence type="inferred from homology"/>
<comment type="similarity">
    <text evidence="2">Belongs to the LysR transcriptional regulatory family.</text>
</comment>
<evidence type="ECO:0000256" key="4">
    <source>
        <dbReference type="ARBA" id="ARBA00022490"/>
    </source>
</evidence>
<dbReference type="InterPro" id="IPR000847">
    <property type="entry name" value="LysR_HTH_N"/>
</dbReference>
<dbReference type="AlphaFoldDB" id="A0A1Y6BNA0"/>
<dbReference type="STRING" id="1513793.SAMN06296036_10649"/>
<keyword evidence="8" id="KW-0238">DNA-binding</keyword>
<dbReference type="Pfam" id="PF03466">
    <property type="entry name" value="LysR_substrate"/>
    <property type="match status" value="1"/>
</dbReference>
<dbReference type="GO" id="GO:0000976">
    <property type="term" value="F:transcription cis-regulatory region binding"/>
    <property type="evidence" value="ECO:0007669"/>
    <property type="project" value="TreeGrafter"/>
</dbReference>
<dbReference type="InterPro" id="IPR036390">
    <property type="entry name" value="WH_DNA-bd_sf"/>
</dbReference>
<evidence type="ECO:0000256" key="9">
    <source>
        <dbReference type="ARBA" id="ARBA00023159"/>
    </source>
</evidence>
<reference evidence="14" key="1">
    <citation type="submission" date="2017-04" db="EMBL/GenBank/DDBJ databases">
        <authorList>
            <person name="Varghese N."/>
            <person name="Submissions S."/>
        </authorList>
    </citation>
    <scope>NUCLEOTIDE SEQUENCE [LARGE SCALE GENOMIC DNA]</scope>
    <source>
        <strain evidence="14">RKEM611</strain>
    </source>
</reference>
<dbReference type="GO" id="GO:0009086">
    <property type="term" value="P:methionine biosynthetic process"/>
    <property type="evidence" value="ECO:0007669"/>
    <property type="project" value="UniProtKB-KW"/>
</dbReference>
<dbReference type="GO" id="GO:0005737">
    <property type="term" value="C:cytoplasm"/>
    <property type="evidence" value="ECO:0007669"/>
    <property type="project" value="UniProtKB-SubCell"/>
</dbReference>
<sequence length="297" mass="33998">MIERTHLEIIHSLNQLGTLTRVARALKLSQSALSHSIAKLEDQLECSIWRKKGRGLVLTDQGQMILGMAKKILPMLQKAEAELKQSGDGRIKGYLRIGMECYPCYQWLSSLLPQFLRDWPTVDLDIRQKFKFGAVGALIDHDIDMIITPDPYFREGLSYEAVFPYELVAVVGHDHSLDEKAFIEPEDLRDETLITYPIPKERLDIFTKFLLPADISPGSYKTFETTEMIVQMVSAGRGIAVLPDWLVREYQSKAMLRPLRIGRDGIYKTNHIGFRTDDESVGYIRDFINLAKHIWSN</sequence>
<feature type="domain" description="HTH lysR-type" evidence="12">
    <location>
        <begin position="1"/>
        <end position="59"/>
    </location>
</feature>
<organism evidence="13 14">
    <name type="scientific">Pseudobacteriovorax antillogorgiicola</name>
    <dbReference type="NCBI Taxonomy" id="1513793"/>
    <lineage>
        <taxon>Bacteria</taxon>
        <taxon>Pseudomonadati</taxon>
        <taxon>Bdellovibrionota</taxon>
        <taxon>Oligoflexia</taxon>
        <taxon>Oligoflexales</taxon>
        <taxon>Pseudobacteriovoracaceae</taxon>
        <taxon>Pseudobacteriovorax</taxon>
    </lineage>
</organism>
<evidence type="ECO:0000256" key="10">
    <source>
        <dbReference type="ARBA" id="ARBA00023163"/>
    </source>
</evidence>
<name>A0A1Y6BNA0_9BACT</name>
<dbReference type="Proteomes" id="UP000192907">
    <property type="component" value="Unassembled WGS sequence"/>
</dbReference>
<keyword evidence="14" id="KW-1185">Reference proteome</keyword>
<dbReference type="Gene3D" id="1.10.10.10">
    <property type="entry name" value="Winged helix-like DNA-binding domain superfamily/Winged helix DNA-binding domain"/>
    <property type="match status" value="1"/>
</dbReference>
<dbReference type="Pfam" id="PF00126">
    <property type="entry name" value="HTH_1"/>
    <property type="match status" value="1"/>
</dbReference>
<gene>
    <name evidence="13" type="ORF">SAMN06296036_10649</name>
</gene>
<dbReference type="InterPro" id="IPR037406">
    <property type="entry name" value="MetR_PBP2"/>
</dbReference>
<comment type="subcellular location">
    <subcellularLocation>
        <location evidence="1">Cytoplasm</location>
    </subcellularLocation>
</comment>
<evidence type="ECO:0000256" key="2">
    <source>
        <dbReference type="ARBA" id="ARBA00009437"/>
    </source>
</evidence>
<evidence type="ECO:0000313" key="13">
    <source>
        <dbReference type="EMBL" id="SMF16586.1"/>
    </source>
</evidence>
<dbReference type="PANTHER" id="PTHR30126:SF25">
    <property type="entry name" value="HTH-TYPE TRANSCRIPTIONAL REGULATOR METR"/>
    <property type="match status" value="1"/>
</dbReference>
<dbReference type="Gene3D" id="3.40.190.10">
    <property type="entry name" value="Periplasmic binding protein-like II"/>
    <property type="match status" value="1"/>
</dbReference>
<dbReference type="InterPro" id="IPR036388">
    <property type="entry name" value="WH-like_DNA-bd_sf"/>
</dbReference>
<evidence type="ECO:0000256" key="1">
    <source>
        <dbReference type="ARBA" id="ARBA00004496"/>
    </source>
</evidence>
<keyword evidence="7" id="KW-0805">Transcription regulation</keyword>
<dbReference type="RefSeq" id="WP_132318144.1">
    <property type="nucleotide sequence ID" value="NZ_FWZT01000006.1"/>
</dbReference>
<keyword evidence="6" id="KW-0028">Amino-acid biosynthesis</keyword>
<dbReference type="PROSITE" id="PS50931">
    <property type="entry name" value="HTH_LYSR"/>
    <property type="match status" value="1"/>
</dbReference>
<keyword evidence="11" id="KW-0486">Methionine biosynthesis</keyword>
<keyword evidence="5" id="KW-0678">Repressor</keyword>
<dbReference type="CDD" id="cd08441">
    <property type="entry name" value="PBP2_MetR"/>
    <property type="match status" value="1"/>
</dbReference>
<dbReference type="OrthoDB" id="155872at2"/>
<evidence type="ECO:0000256" key="6">
    <source>
        <dbReference type="ARBA" id="ARBA00022605"/>
    </source>
</evidence>
<dbReference type="EMBL" id="FWZT01000006">
    <property type="protein sequence ID" value="SMF16586.1"/>
    <property type="molecule type" value="Genomic_DNA"/>
</dbReference>
<dbReference type="SUPFAM" id="SSF53850">
    <property type="entry name" value="Periplasmic binding protein-like II"/>
    <property type="match status" value="1"/>
</dbReference>
<dbReference type="InterPro" id="IPR005119">
    <property type="entry name" value="LysR_subst-bd"/>
</dbReference>
<evidence type="ECO:0000256" key="8">
    <source>
        <dbReference type="ARBA" id="ARBA00023125"/>
    </source>
</evidence>
<keyword evidence="10" id="KW-0804">Transcription</keyword>
<evidence type="ECO:0000259" key="12">
    <source>
        <dbReference type="PROSITE" id="PS50931"/>
    </source>
</evidence>
<evidence type="ECO:0000313" key="14">
    <source>
        <dbReference type="Proteomes" id="UP000192907"/>
    </source>
</evidence>
<keyword evidence="4" id="KW-0963">Cytoplasm</keyword>
<accession>A0A1Y6BNA0</accession>
<dbReference type="SUPFAM" id="SSF46785">
    <property type="entry name" value="Winged helix' DNA-binding domain"/>
    <property type="match status" value="1"/>
</dbReference>
<keyword evidence="9" id="KW-0010">Activator</keyword>
<dbReference type="GO" id="GO:0003700">
    <property type="term" value="F:DNA-binding transcription factor activity"/>
    <property type="evidence" value="ECO:0007669"/>
    <property type="project" value="InterPro"/>
</dbReference>
<protein>
    <recommendedName>
        <fullName evidence="3">HTH-type transcriptional regulator MetR</fullName>
    </recommendedName>
</protein>
<evidence type="ECO:0000256" key="5">
    <source>
        <dbReference type="ARBA" id="ARBA00022491"/>
    </source>
</evidence>